<evidence type="ECO:0000256" key="3">
    <source>
        <dbReference type="ARBA" id="ARBA00022989"/>
    </source>
</evidence>
<dbReference type="Pfam" id="PF07690">
    <property type="entry name" value="MFS_1"/>
    <property type="match status" value="1"/>
</dbReference>
<feature type="transmembrane region" description="Helical" evidence="6">
    <location>
        <begin position="506"/>
        <end position="526"/>
    </location>
</feature>
<keyword evidence="9" id="KW-1185">Reference proteome</keyword>
<feature type="domain" description="Major facilitator superfamily (MFS) profile" evidence="7">
    <location>
        <begin position="42"/>
        <end position="496"/>
    </location>
</feature>
<feature type="region of interest" description="Disordered" evidence="5">
    <location>
        <begin position="530"/>
        <end position="565"/>
    </location>
</feature>
<feature type="transmembrane region" description="Helical" evidence="6">
    <location>
        <begin position="364"/>
        <end position="385"/>
    </location>
</feature>
<feature type="transmembrane region" description="Helical" evidence="6">
    <location>
        <begin position="303"/>
        <end position="324"/>
    </location>
</feature>
<feature type="transmembrane region" description="Helical" evidence="6">
    <location>
        <begin position="132"/>
        <end position="153"/>
    </location>
</feature>
<dbReference type="PANTHER" id="PTHR23501:SF199">
    <property type="entry name" value="MFS EFFLUX TRANSPORTER INPD-RELATED"/>
    <property type="match status" value="1"/>
</dbReference>
<dbReference type="Gene3D" id="1.20.1720.10">
    <property type="entry name" value="Multidrug resistance protein D"/>
    <property type="match status" value="1"/>
</dbReference>
<dbReference type="PANTHER" id="PTHR23501">
    <property type="entry name" value="MAJOR FACILITATOR SUPERFAMILY"/>
    <property type="match status" value="1"/>
</dbReference>
<gene>
    <name evidence="8" type="ORF">ABVK25_011815</name>
</gene>
<feature type="transmembrane region" description="Helical" evidence="6">
    <location>
        <begin position="165"/>
        <end position="189"/>
    </location>
</feature>
<evidence type="ECO:0000256" key="2">
    <source>
        <dbReference type="ARBA" id="ARBA00022692"/>
    </source>
</evidence>
<feature type="transmembrane region" description="Helical" evidence="6">
    <location>
        <begin position="430"/>
        <end position="450"/>
    </location>
</feature>
<dbReference type="InterPro" id="IPR011701">
    <property type="entry name" value="MFS"/>
</dbReference>
<evidence type="ECO:0000313" key="9">
    <source>
        <dbReference type="Proteomes" id="UP001590951"/>
    </source>
</evidence>
<feature type="transmembrane region" description="Helical" evidence="6">
    <location>
        <begin position="264"/>
        <end position="283"/>
    </location>
</feature>
<protein>
    <recommendedName>
        <fullName evidence="7">Major facilitator superfamily (MFS) profile domain-containing protein</fullName>
    </recommendedName>
</protein>
<evidence type="ECO:0000256" key="1">
    <source>
        <dbReference type="ARBA" id="ARBA00004141"/>
    </source>
</evidence>
<comment type="caution">
    <text evidence="8">The sequence shown here is derived from an EMBL/GenBank/DDBJ whole genome shotgun (WGS) entry which is preliminary data.</text>
</comment>
<dbReference type="SUPFAM" id="SSF103473">
    <property type="entry name" value="MFS general substrate transporter"/>
    <property type="match status" value="2"/>
</dbReference>
<feature type="region of interest" description="Disordered" evidence="5">
    <location>
        <begin position="1"/>
        <end position="25"/>
    </location>
</feature>
<keyword evidence="3 6" id="KW-1133">Transmembrane helix</keyword>
<accession>A0ABR4AN22</accession>
<evidence type="ECO:0000256" key="6">
    <source>
        <dbReference type="SAM" id="Phobius"/>
    </source>
</evidence>
<evidence type="ECO:0000259" key="7">
    <source>
        <dbReference type="PROSITE" id="PS50850"/>
    </source>
</evidence>
<comment type="subcellular location">
    <subcellularLocation>
        <location evidence="1">Membrane</location>
        <topology evidence="1">Multi-pass membrane protein</topology>
    </subcellularLocation>
</comment>
<name>A0ABR4AN22_9LECA</name>
<feature type="transmembrane region" description="Helical" evidence="6">
    <location>
        <begin position="195"/>
        <end position="218"/>
    </location>
</feature>
<evidence type="ECO:0000256" key="4">
    <source>
        <dbReference type="ARBA" id="ARBA00023136"/>
    </source>
</evidence>
<feature type="transmembrane region" description="Helical" evidence="6">
    <location>
        <begin position="397"/>
        <end position="418"/>
    </location>
</feature>
<feature type="compositionally biased region" description="Basic and acidic residues" evidence="5">
    <location>
        <begin position="547"/>
        <end position="565"/>
    </location>
</feature>
<evidence type="ECO:0000313" key="8">
    <source>
        <dbReference type="EMBL" id="KAL2046503.1"/>
    </source>
</evidence>
<feature type="transmembrane region" description="Helical" evidence="6">
    <location>
        <begin position="41"/>
        <end position="65"/>
    </location>
</feature>
<feature type="transmembrane region" description="Helical" evidence="6">
    <location>
        <begin position="230"/>
        <end position="252"/>
    </location>
</feature>
<dbReference type="PROSITE" id="PS50850">
    <property type="entry name" value="MFS"/>
    <property type="match status" value="1"/>
</dbReference>
<sequence>MSTPEASPSSPPDTTPESSSNSVDEVEDEEIKYMGHLKFSVVFFALCLSVFQVALDEVIVATALPTITDDFNSLSDVGWYGSAYLFTDCSFQLLFGKLYSISSVKLVYLTALAIFEIGSIVCATAPNSAAFIVGRAIAGLGAGGILSGVLTILSNSVPRSKIAPFNGIFGAVNGAAFIAGPLVGGGIISGTTWRWIFWMNPILSAPTFIFVIFLIHHLKPPPKSSLKNKLATLDLPAFAIFLASIICLLLALQWGGGEYSWRNAHIITLFILFGLLMGVFVLMEMRNKEEALVPLKIITQRSIAFGMLFSFCTSGAGFTLEYYLPIWLQAVKNLSVIASAVRLLPIIIAAIVCTLGSGILTPIIGYYVPFMLAATVCMSLGLGLLSSMHYDDPMSYVLGYQVPAGVGLGFALQQTVLAAQTILPLAQIPIGVSLMVLAQTLGGTIALSAADTIFTTSLSSSLAESVPQVNQATVLSSGATNLQKLVPADSLNEVLKLYNQAVVKTWYLSLALACASIIGTAGIEWMRMKPAQEGGKDSGEGLQADNGEVKDREEEDAEKAPDPHS</sequence>
<organism evidence="8 9">
    <name type="scientific">Lepraria finkii</name>
    <dbReference type="NCBI Taxonomy" id="1340010"/>
    <lineage>
        <taxon>Eukaryota</taxon>
        <taxon>Fungi</taxon>
        <taxon>Dikarya</taxon>
        <taxon>Ascomycota</taxon>
        <taxon>Pezizomycotina</taxon>
        <taxon>Lecanoromycetes</taxon>
        <taxon>OSLEUM clade</taxon>
        <taxon>Lecanoromycetidae</taxon>
        <taxon>Lecanorales</taxon>
        <taxon>Lecanorineae</taxon>
        <taxon>Stereocaulaceae</taxon>
        <taxon>Lepraria</taxon>
    </lineage>
</organism>
<keyword evidence="2 6" id="KW-0812">Transmembrane</keyword>
<feature type="transmembrane region" description="Helical" evidence="6">
    <location>
        <begin position="107"/>
        <end position="126"/>
    </location>
</feature>
<reference evidence="8 9" key="1">
    <citation type="submission" date="2024-09" db="EMBL/GenBank/DDBJ databases">
        <title>Rethinking Asexuality: The Enigmatic Case of Functional Sexual Genes in Lepraria (Stereocaulaceae).</title>
        <authorList>
            <person name="Doellman M."/>
            <person name="Sun Y."/>
            <person name="Barcenas-Pena A."/>
            <person name="Lumbsch H.T."/>
            <person name="Grewe F."/>
        </authorList>
    </citation>
    <scope>NUCLEOTIDE SEQUENCE [LARGE SCALE GENOMIC DNA]</scope>
    <source>
        <strain evidence="8 9">Grewe 0041</strain>
    </source>
</reference>
<evidence type="ECO:0000256" key="5">
    <source>
        <dbReference type="SAM" id="MobiDB-lite"/>
    </source>
</evidence>
<dbReference type="CDD" id="cd17502">
    <property type="entry name" value="MFS_Azr1_MDR_like"/>
    <property type="match status" value="1"/>
</dbReference>
<proteinExistence type="predicted"/>
<dbReference type="InterPro" id="IPR020846">
    <property type="entry name" value="MFS_dom"/>
</dbReference>
<dbReference type="Proteomes" id="UP001590951">
    <property type="component" value="Unassembled WGS sequence"/>
</dbReference>
<keyword evidence="4 6" id="KW-0472">Membrane</keyword>
<dbReference type="InterPro" id="IPR036259">
    <property type="entry name" value="MFS_trans_sf"/>
</dbReference>
<dbReference type="EMBL" id="JBHFEH010000118">
    <property type="protein sequence ID" value="KAL2046503.1"/>
    <property type="molecule type" value="Genomic_DNA"/>
</dbReference>
<feature type="transmembrane region" description="Helical" evidence="6">
    <location>
        <begin position="336"/>
        <end position="357"/>
    </location>
</feature>